<evidence type="ECO:0000256" key="2">
    <source>
        <dbReference type="ARBA" id="ARBA00022729"/>
    </source>
</evidence>
<dbReference type="KEGG" id="mpaf:R5R33_07745"/>
<evidence type="ECO:0000259" key="3">
    <source>
        <dbReference type="Pfam" id="PF13458"/>
    </source>
</evidence>
<dbReference type="RefSeq" id="WP_318955447.1">
    <property type="nucleotide sequence ID" value="NZ_CP137555.1"/>
</dbReference>
<proteinExistence type="inferred from homology"/>
<dbReference type="PROSITE" id="PS51257">
    <property type="entry name" value="PROKAR_LIPOPROTEIN"/>
    <property type="match status" value="1"/>
</dbReference>
<reference evidence="4 5" key="1">
    <citation type="submission" date="2023-10" db="EMBL/GenBank/DDBJ databases">
        <title>Description of Microbulbifer bruguierae sp. nov., isolated from the sediments of mangrove plant Bruguiera sexangula and comparative genomic analyses of the genus Microbulbifer.</title>
        <authorList>
            <person name="Long M."/>
        </authorList>
    </citation>
    <scope>NUCLEOTIDE SEQUENCE [LARGE SCALE GENOMIC DNA]</scope>
    <source>
        <strain evidence="4 5">SPO729</strain>
    </source>
</reference>
<evidence type="ECO:0000313" key="4">
    <source>
        <dbReference type="EMBL" id="WOX07014.1"/>
    </source>
</evidence>
<dbReference type="SUPFAM" id="SSF53822">
    <property type="entry name" value="Periplasmic binding protein-like I"/>
    <property type="match status" value="1"/>
</dbReference>
<dbReference type="Gene3D" id="3.40.50.2300">
    <property type="match status" value="2"/>
</dbReference>
<feature type="domain" description="Leucine-binding protein" evidence="3">
    <location>
        <begin position="4"/>
        <end position="353"/>
    </location>
</feature>
<dbReference type="Proteomes" id="UP001302477">
    <property type="component" value="Chromosome"/>
</dbReference>
<dbReference type="AlphaFoldDB" id="A0AAU0N1V6"/>
<keyword evidence="2" id="KW-0732">Signal</keyword>
<evidence type="ECO:0000313" key="5">
    <source>
        <dbReference type="Proteomes" id="UP001302477"/>
    </source>
</evidence>
<sequence>MTKPIKIGMVVPFTGPPALRVNGPMMHAGTAACISLYNEQGGHHGRPVELIVEDSAYDIEVTASAFRKLVEEDEVVALLNTNGTPQITAAMPYLRSQGVPLLLPFGGADEWFQPPQWGVYGVQAPFNDFGHLLGQWVARDGHKRVTVLHPHYPEVMPLMAQQSCSVFSEVCANDASIECVEVQLGCTDGTAMADAILSRKPDAIIVLVNWPELIAVTQELQRRGHNIPLYSWSANVTQSTAARGGDLLDGMKGYASIIVGPESSTPAVDTYRSAMARFFPDQPPDFMSLTAFAHTRLFTHALDLIEGKADTSQIVAAFERLDAQETGILPPVTFTPKRHMGVSAVQPMQLKGGIWMPTGDTETLPLELLRYETTE</sequence>
<keyword evidence="5" id="KW-1185">Reference proteome</keyword>
<organism evidence="4 5">
    <name type="scientific">Microbulbifer pacificus</name>
    <dbReference type="NCBI Taxonomy" id="407164"/>
    <lineage>
        <taxon>Bacteria</taxon>
        <taxon>Pseudomonadati</taxon>
        <taxon>Pseudomonadota</taxon>
        <taxon>Gammaproteobacteria</taxon>
        <taxon>Cellvibrionales</taxon>
        <taxon>Microbulbiferaceae</taxon>
        <taxon>Microbulbifer</taxon>
    </lineage>
</organism>
<gene>
    <name evidence="4" type="ORF">R5R33_07745</name>
</gene>
<dbReference type="PANTHER" id="PTHR47235">
    <property type="entry name" value="BLR6548 PROTEIN"/>
    <property type="match status" value="1"/>
</dbReference>
<name>A0AAU0N1V6_9GAMM</name>
<dbReference type="InterPro" id="IPR028082">
    <property type="entry name" value="Peripla_BP_I"/>
</dbReference>
<comment type="similarity">
    <text evidence="1">Belongs to the leucine-binding protein family.</text>
</comment>
<evidence type="ECO:0000256" key="1">
    <source>
        <dbReference type="ARBA" id="ARBA00010062"/>
    </source>
</evidence>
<dbReference type="InterPro" id="IPR028081">
    <property type="entry name" value="Leu-bd"/>
</dbReference>
<dbReference type="PANTHER" id="PTHR47235:SF1">
    <property type="entry name" value="BLR6548 PROTEIN"/>
    <property type="match status" value="1"/>
</dbReference>
<dbReference type="Pfam" id="PF13458">
    <property type="entry name" value="Peripla_BP_6"/>
    <property type="match status" value="1"/>
</dbReference>
<accession>A0AAU0N1V6</accession>
<protein>
    <submittedName>
        <fullName evidence="4">ABC transporter substrate-binding protein</fullName>
    </submittedName>
</protein>
<dbReference type="EMBL" id="CP137555">
    <property type="protein sequence ID" value="WOX07014.1"/>
    <property type="molecule type" value="Genomic_DNA"/>
</dbReference>